<organism evidence="3 4">
    <name type="scientific">Metabacillus herbersteinensis</name>
    <dbReference type="NCBI Taxonomy" id="283816"/>
    <lineage>
        <taxon>Bacteria</taxon>
        <taxon>Bacillati</taxon>
        <taxon>Bacillota</taxon>
        <taxon>Bacilli</taxon>
        <taxon>Bacillales</taxon>
        <taxon>Bacillaceae</taxon>
        <taxon>Metabacillus</taxon>
    </lineage>
</organism>
<feature type="domain" description="DUF294" evidence="2">
    <location>
        <begin position="184"/>
        <end position="321"/>
    </location>
</feature>
<evidence type="ECO:0000259" key="1">
    <source>
        <dbReference type="Pfam" id="PF03445"/>
    </source>
</evidence>
<comment type="caution">
    <text evidence="3">The sequence shown here is derived from an EMBL/GenBank/DDBJ whole genome shotgun (WGS) entry which is preliminary data.</text>
</comment>
<dbReference type="Proteomes" id="UP001589854">
    <property type="component" value="Unassembled WGS sequence"/>
</dbReference>
<sequence>MNNKMEHFEVIKKWKNEHIRQFQTDTNSLNAFHDNIMCKVFEIALQSVTEQFGETPCDYSWFVMGSAGRYEQGIFSDQDHGIVYEKTCEQTAIYFKELGKQLAVGLNHVGYPFCEGNVMSSNPVWCKSYKEWGNQLIEWMKKESWDSIRYLQIFHDARSLVGKSEYIDQLKSILYHFHKNNPSLLIRFLDNVMLVKPSVGPLGQIFVEDKGPHSGSIDLKRSGFFPYVNSIRLLAIKEEIKETTTLSRIDSLCTLPSYLEPLEKYREHFSALLNYRISLFEHANSYDDIHYLSVASLSQIEKNEVKDILKNGKKLHQFVQRIVKKGYYDGV</sequence>
<accession>A0ABV6GLH1</accession>
<dbReference type="Pfam" id="PF03445">
    <property type="entry name" value="DUF294"/>
    <property type="match status" value="1"/>
</dbReference>
<dbReference type="RefSeq" id="WP_378938439.1">
    <property type="nucleotide sequence ID" value="NZ_JBHLVO010000033.1"/>
</dbReference>
<evidence type="ECO:0000313" key="3">
    <source>
        <dbReference type="EMBL" id="MFC0274318.1"/>
    </source>
</evidence>
<reference evidence="3 4" key="1">
    <citation type="submission" date="2024-09" db="EMBL/GenBank/DDBJ databases">
        <authorList>
            <person name="Sun Q."/>
            <person name="Mori K."/>
        </authorList>
    </citation>
    <scope>NUCLEOTIDE SEQUENCE [LARGE SCALE GENOMIC DNA]</scope>
    <source>
        <strain evidence="3 4">CCM 7228</strain>
    </source>
</reference>
<dbReference type="CDD" id="cd05401">
    <property type="entry name" value="NT_GlnE_GlnD_like"/>
    <property type="match status" value="1"/>
</dbReference>
<protein>
    <submittedName>
        <fullName evidence="3">DUF294 nucleotidyltransferase-like domain-containing protein</fullName>
    </submittedName>
</protein>
<proteinExistence type="predicted"/>
<evidence type="ECO:0000313" key="4">
    <source>
        <dbReference type="Proteomes" id="UP001589854"/>
    </source>
</evidence>
<feature type="domain" description="Protein-PII uridylyltransferase N-terminal" evidence="1">
    <location>
        <begin position="27"/>
        <end position="143"/>
    </location>
</feature>
<evidence type="ECO:0000259" key="2">
    <source>
        <dbReference type="Pfam" id="PF10335"/>
    </source>
</evidence>
<dbReference type="InterPro" id="IPR018821">
    <property type="entry name" value="DUF294_put_nucleoTrafse_sb-bd"/>
</dbReference>
<dbReference type="InterPro" id="IPR005105">
    <property type="entry name" value="GlnD_Uridyltrans_N"/>
</dbReference>
<name>A0ABV6GLH1_9BACI</name>
<dbReference type="Pfam" id="PF10335">
    <property type="entry name" value="DUF294_C"/>
    <property type="match status" value="1"/>
</dbReference>
<keyword evidence="4" id="KW-1185">Reference proteome</keyword>
<gene>
    <name evidence="3" type="ORF">ACFFIX_23505</name>
</gene>
<dbReference type="EMBL" id="JBHLVO010000033">
    <property type="protein sequence ID" value="MFC0274318.1"/>
    <property type="molecule type" value="Genomic_DNA"/>
</dbReference>